<evidence type="ECO:0000313" key="1">
    <source>
        <dbReference type="EMBL" id="KAG0443836.1"/>
    </source>
</evidence>
<comment type="caution">
    <text evidence="1">The sequence shown here is derived from an EMBL/GenBank/DDBJ whole genome shotgun (WGS) entry which is preliminary data.</text>
</comment>
<sequence>MKKRDFLTQPCGRPRIQPVLDEEDRIYGGREAVPGSWPWHAGIYTNELFPFYICSGVLVSEKHVVTARHCLLKRRAATIRVHLGAHMRDTEDAGEESYLVEEICAHPLYQSPNTCSLCERESSSPETILPVCLPRNMAEIVVNSEAYVTGWGRFQNQGRELSPYLKQFRTKIVSNKTCNQVYKGQIPESVICSGHDFGSSCKGDSGGPMMQLSGSAWLLHGIVSGGPSSCGLDDDPLLFTKVSHFMDNFISIYTTAKTLQEKNRVCALS</sequence>
<evidence type="ECO:0000313" key="2">
    <source>
        <dbReference type="Proteomes" id="UP000805193"/>
    </source>
</evidence>
<name>A0AC60QVW9_IXOPE</name>
<keyword evidence="2" id="KW-1185">Reference proteome</keyword>
<reference evidence="1 2" key="1">
    <citation type="journal article" date="2020" name="Cell">
        <title>Large-Scale Comparative Analyses of Tick Genomes Elucidate Their Genetic Diversity and Vector Capacities.</title>
        <authorList>
            <consortium name="Tick Genome and Microbiome Consortium (TIGMIC)"/>
            <person name="Jia N."/>
            <person name="Wang J."/>
            <person name="Shi W."/>
            <person name="Du L."/>
            <person name="Sun Y."/>
            <person name="Zhan W."/>
            <person name="Jiang J.F."/>
            <person name="Wang Q."/>
            <person name="Zhang B."/>
            <person name="Ji P."/>
            <person name="Bell-Sakyi L."/>
            <person name="Cui X.M."/>
            <person name="Yuan T.T."/>
            <person name="Jiang B.G."/>
            <person name="Yang W.F."/>
            <person name="Lam T.T."/>
            <person name="Chang Q.C."/>
            <person name="Ding S.J."/>
            <person name="Wang X.J."/>
            <person name="Zhu J.G."/>
            <person name="Ruan X.D."/>
            <person name="Zhao L."/>
            <person name="Wei J.T."/>
            <person name="Ye R.Z."/>
            <person name="Que T.C."/>
            <person name="Du C.H."/>
            <person name="Zhou Y.H."/>
            <person name="Cheng J.X."/>
            <person name="Dai P.F."/>
            <person name="Guo W.B."/>
            <person name="Han X.H."/>
            <person name="Huang E.J."/>
            <person name="Li L.F."/>
            <person name="Wei W."/>
            <person name="Gao Y.C."/>
            <person name="Liu J.Z."/>
            <person name="Shao H.Z."/>
            <person name="Wang X."/>
            <person name="Wang C.C."/>
            <person name="Yang T.C."/>
            <person name="Huo Q.B."/>
            <person name="Li W."/>
            <person name="Chen H.Y."/>
            <person name="Chen S.E."/>
            <person name="Zhou L.G."/>
            <person name="Ni X.B."/>
            <person name="Tian J.H."/>
            <person name="Sheng Y."/>
            <person name="Liu T."/>
            <person name="Pan Y.S."/>
            <person name="Xia L.Y."/>
            <person name="Li J."/>
            <person name="Zhao F."/>
            <person name="Cao W.C."/>
        </authorList>
    </citation>
    <scope>NUCLEOTIDE SEQUENCE [LARGE SCALE GENOMIC DNA]</scope>
    <source>
        <strain evidence="1">Iper-2018</strain>
    </source>
</reference>
<organism evidence="1 2">
    <name type="scientific">Ixodes persulcatus</name>
    <name type="common">Taiga tick</name>
    <dbReference type="NCBI Taxonomy" id="34615"/>
    <lineage>
        <taxon>Eukaryota</taxon>
        <taxon>Metazoa</taxon>
        <taxon>Ecdysozoa</taxon>
        <taxon>Arthropoda</taxon>
        <taxon>Chelicerata</taxon>
        <taxon>Arachnida</taxon>
        <taxon>Acari</taxon>
        <taxon>Parasitiformes</taxon>
        <taxon>Ixodida</taxon>
        <taxon>Ixodoidea</taxon>
        <taxon>Ixodidae</taxon>
        <taxon>Ixodinae</taxon>
        <taxon>Ixodes</taxon>
    </lineage>
</organism>
<protein>
    <submittedName>
        <fullName evidence="1">Uncharacterized protein</fullName>
    </submittedName>
</protein>
<dbReference type="Proteomes" id="UP000805193">
    <property type="component" value="Unassembled WGS sequence"/>
</dbReference>
<gene>
    <name evidence="1" type="ORF">HPB47_014475</name>
</gene>
<dbReference type="EMBL" id="JABSTQ010002834">
    <property type="protein sequence ID" value="KAG0443836.1"/>
    <property type="molecule type" value="Genomic_DNA"/>
</dbReference>
<proteinExistence type="predicted"/>
<accession>A0AC60QVW9</accession>